<comment type="caution">
    <text evidence="2">The sequence shown here is derived from an EMBL/GenBank/DDBJ whole genome shotgun (WGS) entry which is preliminary data.</text>
</comment>
<evidence type="ECO:0000256" key="1">
    <source>
        <dbReference type="SAM" id="MobiDB-lite"/>
    </source>
</evidence>
<accession>W1XFK6</accession>
<organism evidence="2">
    <name type="scientific">human gut metagenome</name>
    <dbReference type="NCBI Taxonomy" id="408170"/>
    <lineage>
        <taxon>unclassified sequences</taxon>
        <taxon>metagenomes</taxon>
        <taxon>organismal metagenomes</taxon>
    </lineage>
</organism>
<dbReference type="EMBL" id="AZMM01016341">
    <property type="protein sequence ID" value="ETJ29118.1"/>
    <property type="molecule type" value="Genomic_DNA"/>
</dbReference>
<proteinExistence type="predicted"/>
<feature type="region of interest" description="Disordered" evidence="1">
    <location>
        <begin position="25"/>
        <end position="66"/>
    </location>
</feature>
<reference evidence="2" key="1">
    <citation type="submission" date="2013-12" db="EMBL/GenBank/DDBJ databases">
        <title>A Varibaculum cambriense genome reconstructed from a premature infant gut community with otherwise low bacterial novelty that shifts toward anaerobic metabolism during the third week of life.</title>
        <authorList>
            <person name="Brown C.T."/>
            <person name="Sharon I."/>
            <person name="Thomas B.C."/>
            <person name="Castelle C.J."/>
            <person name="Morowitz M.J."/>
            <person name="Banfield J.F."/>
        </authorList>
    </citation>
    <scope>NUCLEOTIDE SEQUENCE</scope>
</reference>
<name>W1XFK6_9ZZZZ</name>
<protein>
    <submittedName>
        <fullName evidence="2">Uncharacterized protein</fullName>
    </submittedName>
</protein>
<feature type="non-terminal residue" evidence="2">
    <location>
        <position position="66"/>
    </location>
</feature>
<dbReference type="AlphaFoldDB" id="W1XFK6"/>
<gene>
    <name evidence="2" type="ORF">Q604_UNBC16341G0001</name>
</gene>
<sequence>KENVNLPESSIQGIVDKYFTINPNSITQKNESNEDTQNEVLNSSQSDSTEKTSSDIDSENSNIICS</sequence>
<evidence type="ECO:0000313" key="2">
    <source>
        <dbReference type="EMBL" id="ETJ29118.1"/>
    </source>
</evidence>
<feature type="non-terminal residue" evidence="2">
    <location>
        <position position="1"/>
    </location>
</feature>